<feature type="domain" description="MH1" evidence="10">
    <location>
        <begin position="16"/>
        <end position="140"/>
    </location>
</feature>
<dbReference type="GO" id="GO:0009953">
    <property type="term" value="P:dorsal/ventral pattern formation"/>
    <property type="evidence" value="ECO:0007669"/>
    <property type="project" value="UniProtKB-ARBA"/>
</dbReference>
<accession>A0A8C8CTG3</accession>
<evidence type="ECO:0000256" key="8">
    <source>
        <dbReference type="RuleBase" id="RU361195"/>
    </source>
</evidence>
<keyword evidence="4" id="KW-0862">Zinc</keyword>
<dbReference type="GO" id="GO:0000981">
    <property type="term" value="F:DNA-binding transcription factor activity, RNA polymerase II-specific"/>
    <property type="evidence" value="ECO:0007669"/>
    <property type="project" value="TreeGrafter"/>
</dbReference>
<protein>
    <recommendedName>
        <fullName evidence="8">Mothers against decapentaplegic homolog</fullName>
        <shortName evidence="8">MAD homolog</shortName>
        <shortName evidence="8">Mothers against DPP homolog</shortName>
    </recommendedName>
    <alternativeName>
        <fullName evidence="8">SMAD family member</fullName>
    </alternativeName>
</protein>
<dbReference type="GO" id="GO:0009653">
    <property type="term" value="P:anatomical structure morphogenesis"/>
    <property type="evidence" value="ECO:0007669"/>
    <property type="project" value="TreeGrafter"/>
</dbReference>
<dbReference type="AlphaFoldDB" id="A0A8C8CTG3"/>
<proteinExistence type="inferred from homology"/>
<keyword evidence="7 8" id="KW-0539">Nucleus</keyword>
<dbReference type="InterPro" id="IPR003619">
    <property type="entry name" value="MAD_homology1_Dwarfin-type"/>
</dbReference>
<dbReference type="FunFam" id="2.60.200.10:FF:000001">
    <property type="entry name" value="Mothers against decapentaplegic homolog"/>
    <property type="match status" value="1"/>
</dbReference>
<feature type="region of interest" description="Disordered" evidence="9">
    <location>
        <begin position="190"/>
        <end position="242"/>
    </location>
</feature>
<dbReference type="GO" id="GO:0046872">
    <property type="term" value="F:metal ion binding"/>
    <property type="evidence" value="ECO:0007669"/>
    <property type="project" value="UniProtKB-KW"/>
</dbReference>
<dbReference type="CDD" id="cd10490">
    <property type="entry name" value="MH1_SMAD_1_5_9"/>
    <property type="match status" value="1"/>
</dbReference>
<evidence type="ECO:0000259" key="11">
    <source>
        <dbReference type="PROSITE" id="PS51076"/>
    </source>
</evidence>
<dbReference type="GO" id="GO:0000978">
    <property type="term" value="F:RNA polymerase II cis-regulatory region sequence-specific DNA binding"/>
    <property type="evidence" value="ECO:0007669"/>
    <property type="project" value="TreeGrafter"/>
</dbReference>
<comment type="similarity">
    <text evidence="1 8">Belongs to the dwarfin/SMAD family.</text>
</comment>
<organism evidence="12 13">
    <name type="scientific">Oncorhynchus tshawytscha</name>
    <name type="common">Chinook salmon</name>
    <name type="synonym">Salmo tshawytscha</name>
    <dbReference type="NCBI Taxonomy" id="74940"/>
    <lineage>
        <taxon>Eukaryota</taxon>
        <taxon>Metazoa</taxon>
        <taxon>Chordata</taxon>
        <taxon>Craniata</taxon>
        <taxon>Vertebrata</taxon>
        <taxon>Euteleostomi</taxon>
        <taxon>Actinopterygii</taxon>
        <taxon>Neopterygii</taxon>
        <taxon>Teleostei</taxon>
        <taxon>Protacanthopterygii</taxon>
        <taxon>Salmoniformes</taxon>
        <taxon>Salmonidae</taxon>
        <taxon>Salmoninae</taxon>
        <taxon>Oncorhynchus</taxon>
    </lineage>
</organism>
<dbReference type="GO" id="GO:0007179">
    <property type="term" value="P:transforming growth factor beta receptor signaling pathway"/>
    <property type="evidence" value="ECO:0007669"/>
    <property type="project" value="TreeGrafter"/>
</dbReference>
<dbReference type="InterPro" id="IPR013790">
    <property type="entry name" value="Dwarfin"/>
</dbReference>
<sequence length="453" mass="51354">MHSSTSITSLFSFTGPAVKRLLGWKQGDEEEKWAEKAVDSLVKKVKKKKGAMEELERALSCPGKPSKCVTIPRSLDGRLQVSHRKGLPHVIYCRVWRWPDLQSHHELKALECCQFAFGSKQKDICINPYHYRRVETPVLPPVLVPRHSEFNPQHSLLAKFRNASLHHEPLLPQNATYPDSFLPVLCPSSSLNQPPTPRSYPNSPRRTAEKASPYHITAETPSPYNMMETAPTEDVKPGDPSNTHKLTFSAPHRDLRPVCYEEPEYWCSVAYYELNNRVRETFHASSRSVLVDGFTDPSNNNNRFCLGLLSNVNRNSTIEHTRRHIGKGVVYSVCLSDTSIHLTTSRNCNYQHGFHATTVCKIPSGCSLKIFNNQLFAELLSQSVNHGFEVVYELTKMCTIRMSFVKGWGAEYHRQDVTSTPCWIEVHLHGPLQWLDKVLTQMGSPHNPISSVS</sequence>
<dbReference type="InterPro" id="IPR001132">
    <property type="entry name" value="SMAD_dom_Dwarfin-type"/>
</dbReference>
<dbReference type="PANTHER" id="PTHR13703:SF41">
    <property type="entry name" value="MOTHERS AGAINST DECAPENTAPLEGIC HOMOLOG 9"/>
    <property type="match status" value="1"/>
</dbReference>
<dbReference type="FunFam" id="3.90.520.10:FF:000001">
    <property type="entry name" value="Mothers against decapentaplegic homolog"/>
    <property type="match status" value="1"/>
</dbReference>
<comment type="subcellular location">
    <subcellularLocation>
        <location evidence="8">Cytoplasm</location>
    </subcellularLocation>
    <subcellularLocation>
        <location evidence="8">Nucleus</location>
    </subcellularLocation>
</comment>
<dbReference type="Proteomes" id="UP000694402">
    <property type="component" value="Unassembled WGS sequence"/>
</dbReference>
<dbReference type="GO" id="GO:0009880">
    <property type="term" value="P:embryonic pattern specification"/>
    <property type="evidence" value="ECO:0007669"/>
    <property type="project" value="UniProtKB-ARBA"/>
</dbReference>
<dbReference type="Pfam" id="PF03165">
    <property type="entry name" value="MH1"/>
    <property type="match status" value="1"/>
</dbReference>
<evidence type="ECO:0000256" key="9">
    <source>
        <dbReference type="SAM" id="MobiDB-lite"/>
    </source>
</evidence>
<dbReference type="Gene3D" id="2.60.200.10">
    <property type="match status" value="1"/>
</dbReference>
<dbReference type="Pfam" id="PF03166">
    <property type="entry name" value="MH2"/>
    <property type="match status" value="1"/>
</dbReference>
<feature type="compositionally biased region" description="Polar residues" evidence="9">
    <location>
        <begin position="190"/>
        <end position="205"/>
    </location>
</feature>
<dbReference type="SUPFAM" id="SSF49879">
    <property type="entry name" value="SMAD/FHA domain"/>
    <property type="match status" value="1"/>
</dbReference>
<dbReference type="SMART" id="SM00524">
    <property type="entry name" value="DWB"/>
    <property type="match status" value="1"/>
</dbReference>
<keyword evidence="6 8" id="KW-0804">Transcription</keyword>
<dbReference type="PROSITE" id="PS51075">
    <property type="entry name" value="MH1"/>
    <property type="match status" value="1"/>
</dbReference>
<dbReference type="InterPro" id="IPR036578">
    <property type="entry name" value="SMAD_MH1_sf"/>
</dbReference>
<dbReference type="GO" id="GO:0030154">
    <property type="term" value="P:cell differentiation"/>
    <property type="evidence" value="ECO:0007669"/>
    <property type="project" value="TreeGrafter"/>
</dbReference>
<keyword evidence="5 8" id="KW-0805">Transcription regulation</keyword>
<name>A0A8C8CTG3_ONCTS</name>
<evidence type="ECO:0000259" key="10">
    <source>
        <dbReference type="PROSITE" id="PS51075"/>
    </source>
</evidence>
<dbReference type="InterPro" id="IPR013019">
    <property type="entry name" value="MAD_homology_MH1"/>
</dbReference>
<evidence type="ECO:0000256" key="1">
    <source>
        <dbReference type="ARBA" id="ARBA00005545"/>
    </source>
</evidence>
<evidence type="ECO:0000313" key="13">
    <source>
        <dbReference type="Proteomes" id="UP000694402"/>
    </source>
</evidence>
<keyword evidence="2 8" id="KW-0963">Cytoplasm</keyword>
<evidence type="ECO:0000313" key="12">
    <source>
        <dbReference type="Ensembl" id="ENSOTSP00005016839.2"/>
    </source>
</evidence>
<dbReference type="GeneTree" id="ENSGT00940000163092"/>
<feature type="domain" description="MH2" evidence="11">
    <location>
        <begin position="266"/>
        <end position="453"/>
    </location>
</feature>
<dbReference type="InterPro" id="IPR017855">
    <property type="entry name" value="SMAD-like_dom_sf"/>
</dbReference>
<evidence type="ECO:0000256" key="5">
    <source>
        <dbReference type="ARBA" id="ARBA00023015"/>
    </source>
</evidence>
<dbReference type="GO" id="GO:0005737">
    <property type="term" value="C:cytoplasm"/>
    <property type="evidence" value="ECO:0007669"/>
    <property type="project" value="UniProtKB-SubCell"/>
</dbReference>
<reference evidence="12" key="2">
    <citation type="submission" date="2025-09" db="UniProtKB">
        <authorList>
            <consortium name="Ensembl"/>
        </authorList>
    </citation>
    <scope>IDENTIFICATION</scope>
</reference>
<evidence type="ECO:0000256" key="3">
    <source>
        <dbReference type="ARBA" id="ARBA00022723"/>
    </source>
</evidence>
<dbReference type="PANTHER" id="PTHR13703">
    <property type="entry name" value="SMAD"/>
    <property type="match status" value="1"/>
</dbReference>
<dbReference type="SMART" id="SM00523">
    <property type="entry name" value="DWA"/>
    <property type="match status" value="1"/>
</dbReference>
<dbReference type="GO" id="GO:0071144">
    <property type="term" value="C:heteromeric SMAD protein complex"/>
    <property type="evidence" value="ECO:0007669"/>
    <property type="project" value="TreeGrafter"/>
</dbReference>
<evidence type="ECO:0000256" key="6">
    <source>
        <dbReference type="ARBA" id="ARBA00023163"/>
    </source>
</evidence>
<reference evidence="12" key="1">
    <citation type="submission" date="2025-08" db="UniProtKB">
        <authorList>
            <consortium name="Ensembl"/>
        </authorList>
    </citation>
    <scope>IDENTIFICATION</scope>
</reference>
<keyword evidence="3" id="KW-0479">Metal-binding</keyword>
<keyword evidence="13" id="KW-1185">Reference proteome</keyword>
<dbReference type="PROSITE" id="PS51076">
    <property type="entry name" value="MH2"/>
    <property type="match status" value="1"/>
</dbReference>
<dbReference type="Ensembl" id="ENSOTST00005018342.2">
    <property type="protein sequence ID" value="ENSOTSP00005016839.2"/>
    <property type="gene ID" value="ENSOTSG00005076739.1"/>
</dbReference>
<dbReference type="SUPFAM" id="SSF56366">
    <property type="entry name" value="SMAD MH1 domain"/>
    <property type="match status" value="1"/>
</dbReference>
<dbReference type="InterPro" id="IPR008984">
    <property type="entry name" value="SMAD_FHA_dom_sf"/>
</dbReference>
<dbReference type="GO" id="GO:0060395">
    <property type="term" value="P:SMAD protein signal transduction"/>
    <property type="evidence" value="ECO:0007669"/>
    <property type="project" value="TreeGrafter"/>
</dbReference>
<evidence type="ECO:0000256" key="4">
    <source>
        <dbReference type="ARBA" id="ARBA00022833"/>
    </source>
</evidence>
<evidence type="ECO:0000256" key="2">
    <source>
        <dbReference type="ARBA" id="ARBA00022490"/>
    </source>
</evidence>
<gene>
    <name evidence="12" type="primary">SMAD9</name>
</gene>
<dbReference type="GO" id="GO:0030509">
    <property type="term" value="P:BMP signaling pathway"/>
    <property type="evidence" value="ECO:0007669"/>
    <property type="project" value="TreeGrafter"/>
</dbReference>
<dbReference type="GO" id="GO:0070411">
    <property type="term" value="F:I-SMAD binding"/>
    <property type="evidence" value="ECO:0007669"/>
    <property type="project" value="TreeGrafter"/>
</dbReference>
<dbReference type="Gene3D" id="3.90.520.10">
    <property type="entry name" value="SMAD MH1 domain"/>
    <property type="match status" value="1"/>
</dbReference>
<evidence type="ECO:0000256" key="7">
    <source>
        <dbReference type="ARBA" id="ARBA00023242"/>
    </source>
</evidence>